<dbReference type="AlphaFoldDB" id="A0A0A8ZQX0"/>
<sequence length="49" mass="5460">MWNLLNLCPFGPTNLINHGLMCRVCLRGFLPPVLPAICIELFSWLCTAG</sequence>
<name>A0A0A8ZQX0_ARUDO</name>
<protein>
    <submittedName>
        <fullName evidence="1">Uncharacterized protein</fullName>
    </submittedName>
</protein>
<accession>A0A0A8ZQX0</accession>
<dbReference type="EMBL" id="GBRH01256714">
    <property type="protein sequence ID" value="JAD41181.1"/>
    <property type="molecule type" value="Transcribed_RNA"/>
</dbReference>
<reference evidence="1" key="2">
    <citation type="journal article" date="2015" name="Data Brief">
        <title>Shoot transcriptome of the giant reed, Arundo donax.</title>
        <authorList>
            <person name="Barrero R.A."/>
            <person name="Guerrero F.D."/>
            <person name="Moolhuijzen P."/>
            <person name="Goolsby J.A."/>
            <person name="Tidwell J."/>
            <person name="Bellgard S.E."/>
            <person name="Bellgard M.I."/>
        </authorList>
    </citation>
    <scope>NUCLEOTIDE SEQUENCE</scope>
    <source>
        <tissue evidence="1">Shoot tissue taken approximately 20 cm above the soil surface</tissue>
    </source>
</reference>
<proteinExistence type="predicted"/>
<reference evidence="1" key="1">
    <citation type="submission" date="2014-09" db="EMBL/GenBank/DDBJ databases">
        <authorList>
            <person name="Magalhaes I.L.F."/>
            <person name="Oliveira U."/>
            <person name="Santos F.R."/>
            <person name="Vidigal T.H.D.A."/>
            <person name="Brescovit A.D."/>
            <person name="Santos A.J."/>
        </authorList>
    </citation>
    <scope>NUCLEOTIDE SEQUENCE</scope>
    <source>
        <tissue evidence="1">Shoot tissue taken approximately 20 cm above the soil surface</tissue>
    </source>
</reference>
<evidence type="ECO:0000313" key="1">
    <source>
        <dbReference type="EMBL" id="JAD41181.1"/>
    </source>
</evidence>
<organism evidence="1">
    <name type="scientific">Arundo donax</name>
    <name type="common">Giant reed</name>
    <name type="synonym">Donax arundinaceus</name>
    <dbReference type="NCBI Taxonomy" id="35708"/>
    <lineage>
        <taxon>Eukaryota</taxon>
        <taxon>Viridiplantae</taxon>
        <taxon>Streptophyta</taxon>
        <taxon>Embryophyta</taxon>
        <taxon>Tracheophyta</taxon>
        <taxon>Spermatophyta</taxon>
        <taxon>Magnoliopsida</taxon>
        <taxon>Liliopsida</taxon>
        <taxon>Poales</taxon>
        <taxon>Poaceae</taxon>
        <taxon>PACMAD clade</taxon>
        <taxon>Arundinoideae</taxon>
        <taxon>Arundineae</taxon>
        <taxon>Arundo</taxon>
    </lineage>
</organism>